<dbReference type="NCBIfam" id="NF033592">
    <property type="entry name" value="transpos_IS4_1"/>
    <property type="match status" value="1"/>
</dbReference>
<dbReference type="AlphaFoldDB" id="A0A9D2I102"/>
<reference evidence="6" key="2">
    <citation type="submission" date="2021-04" db="EMBL/GenBank/DDBJ databases">
        <authorList>
            <person name="Gilroy R."/>
        </authorList>
    </citation>
    <scope>NUCLEOTIDE SEQUENCE</scope>
    <source>
        <strain evidence="6">CHK171-505</strain>
    </source>
</reference>
<proteinExistence type="inferred from homology"/>
<dbReference type="InterPro" id="IPR047952">
    <property type="entry name" value="Transpos_IS4"/>
</dbReference>
<dbReference type="GO" id="GO:0003677">
    <property type="term" value="F:DNA binding"/>
    <property type="evidence" value="ECO:0007669"/>
    <property type="project" value="UniProtKB-KW"/>
</dbReference>
<protein>
    <submittedName>
        <fullName evidence="6">IS4 family transposase</fullName>
    </submittedName>
</protein>
<dbReference type="GO" id="GO:0006313">
    <property type="term" value="P:DNA transposition"/>
    <property type="evidence" value="ECO:0007669"/>
    <property type="project" value="InterPro"/>
</dbReference>
<organism evidence="6 7">
    <name type="scientific">Candidatus Jeotgalibaca merdavium</name>
    <dbReference type="NCBI Taxonomy" id="2838627"/>
    <lineage>
        <taxon>Bacteria</taxon>
        <taxon>Bacillati</taxon>
        <taxon>Bacillota</taxon>
        <taxon>Bacilli</taxon>
        <taxon>Lactobacillales</taxon>
        <taxon>Carnobacteriaceae</taxon>
        <taxon>Jeotgalibaca</taxon>
    </lineage>
</organism>
<evidence type="ECO:0000313" key="7">
    <source>
        <dbReference type="Proteomes" id="UP000886856"/>
    </source>
</evidence>
<evidence type="ECO:0000313" key="6">
    <source>
        <dbReference type="EMBL" id="HJA90052.1"/>
    </source>
</evidence>
<evidence type="ECO:0000259" key="5">
    <source>
        <dbReference type="Pfam" id="PF01609"/>
    </source>
</evidence>
<dbReference type="PANTHER" id="PTHR33258">
    <property type="entry name" value="TRANSPOSASE INSL FOR INSERTION SEQUENCE ELEMENT IS186A-RELATED"/>
    <property type="match status" value="1"/>
</dbReference>
<accession>A0A9D2I102</accession>
<comment type="similarity">
    <text evidence="1">Belongs to the transposase 11 family.</text>
</comment>
<dbReference type="InterPro" id="IPR002559">
    <property type="entry name" value="Transposase_11"/>
</dbReference>
<dbReference type="Pfam" id="PF01609">
    <property type="entry name" value="DDE_Tnp_1"/>
    <property type="match status" value="1"/>
</dbReference>
<dbReference type="InterPro" id="IPR012337">
    <property type="entry name" value="RNaseH-like_sf"/>
</dbReference>
<reference evidence="6" key="1">
    <citation type="journal article" date="2021" name="PeerJ">
        <title>Extensive microbial diversity within the chicken gut microbiome revealed by metagenomics and culture.</title>
        <authorList>
            <person name="Gilroy R."/>
            <person name="Ravi A."/>
            <person name="Getino M."/>
            <person name="Pursley I."/>
            <person name="Horton D.L."/>
            <person name="Alikhan N.F."/>
            <person name="Baker D."/>
            <person name="Gharbi K."/>
            <person name="Hall N."/>
            <person name="Watson M."/>
            <person name="Adriaenssens E.M."/>
            <person name="Foster-Nyarko E."/>
            <person name="Jarju S."/>
            <person name="Secka A."/>
            <person name="Antonio M."/>
            <person name="Oren A."/>
            <person name="Chaudhuri R.R."/>
            <person name="La Ragione R."/>
            <person name="Hildebrand F."/>
            <person name="Pallen M.J."/>
        </authorList>
    </citation>
    <scope>NUCLEOTIDE SEQUENCE</scope>
    <source>
        <strain evidence="6">CHK171-505</strain>
    </source>
</reference>
<feature type="domain" description="Transposase IS4-like" evidence="5">
    <location>
        <begin position="63"/>
        <end position="270"/>
    </location>
</feature>
<keyword evidence="4" id="KW-0233">DNA recombination</keyword>
<dbReference type="SUPFAM" id="SSF53098">
    <property type="entry name" value="Ribonuclease H-like"/>
    <property type="match status" value="1"/>
</dbReference>
<keyword evidence="3" id="KW-0238">DNA-binding</keyword>
<evidence type="ECO:0000256" key="3">
    <source>
        <dbReference type="ARBA" id="ARBA00023125"/>
    </source>
</evidence>
<sequence length="296" mass="34337">MRDIEAGLLNPHLQSELSFESLSHTQISRTLRGYDAAIMENLFSYLLSLIHLEEKGMDQSKAYIVDLTTFSLNKMRYPWAEFRTTKSGIKLHLRLALLKPGDVYPDKVTVTNASVHDVNQLEILIDQKLATYIFDRGYLDFELFDRLANDGFFFVSRIKKNTIVHVMNHYEVAEKSLVDSDQMVVLGGSNAYLTNPYRLVEVDDTQGSPLRLITNRFDLSSEEIRQMYRSRWEIELFFKHLKQQTTVKKFYSRDENGLINQLYIALIVQLLTYLVRLHAKSPLISLTVVRYLLASL</sequence>
<dbReference type="EMBL" id="DWYW01000098">
    <property type="protein sequence ID" value="HJA90052.1"/>
    <property type="molecule type" value="Genomic_DNA"/>
</dbReference>
<dbReference type="GO" id="GO:0004803">
    <property type="term" value="F:transposase activity"/>
    <property type="evidence" value="ECO:0007669"/>
    <property type="project" value="InterPro"/>
</dbReference>
<dbReference type="PANTHER" id="PTHR33258:SF1">
    <property type="entry name" value="TRANSPOSASE INSL FOR INSERTION SEQUENCE ELEMENT IS186A-RELATED"/>
    <property type="match status" value="1"/>
</dbReference>
<evidence type="ECO:0000256" key="1">
    <source>
        <dbReference type="ARBA" id="ARBA00010075"/>
    </source>
</evidence>
<comment type="caution">
    <text evidence="6">The sequence shown here is derived from an EMBL/GenBank/DDBJ whole genome shotgun (WGS) entry which is preliminary data.</text>
</comment>
<evidence type="ECO:0000256" key="4">
    <source>
        <dbReference type="ARBA" id="ARBA00023172"/>
    </source>
</evidence>
<gene>
    <name evidence="6" type="ORF">H9948_04600</name>
</gene>
<evidence type="ECO:0000256" key="2">
    <source>
        <dbReference type="ARBA" id="ARBA00022578"/>
    </source>
</evidence>
<keyword evidence="2" id="KW-0815">Transposition</keyword>
<dbReference type="Proteomes" id="UP000886856">
    <property type="component" value="Unassembled WGS sequence"/>
</dbReference>
<name>A0A9D2I102_9LACT</name>